<keyword evidence="6" id="KW-0315">Glutamine amidotransferase</keyword>
<dbReference type="InterPro" id="IPR050325">
    <property type="entry name" value="Prot/Nucl_acid_deglycase"/>
</dbReference>
<dbReference type="Pfam" id="PF01965">
    <property type="entry name" value="DJ-1_PfpI"/>
    <property type="match status" value="1"/>
</dbReference>
<feature type="chain" id="PRO_5047036060" evidence="4">
    <location>
        <begin position="25"/>
        <end position="276"/>
    </location>
</feature>
<dbReference type="PANTHER" id="PTHR48094">
    <property type="entry name" value="PROTEIN/NUCLEIC ACID DEGLYCASE DJ-1-RELATED"/>
    <property type="match status" value="1"/>
</dbReference>
<dbReference type="RefSeq" id="WP_019095840.1">
    <property type="nucleotide sequence ID" value="NZ_CP022097.2"/>
</dbReference>
<keyword evidence="4" id="KW-0732">Signal</keyword>
<dbReference type="InterPro" id="IPR029062">
    <property type="entry name" value="Class_I_gatase-like"/>
</dbReference>
<proteinExistence type="inferred from homology"/>
<dbReference type="InterPro" id="IPR002818">
    <property type="entry name" value="DJ-1/PfpI"/>
</dbReference>
<reference evidence="6 7" key="1">
    <citation type="submission" date="2019-05" db="EMBL/GenBank/DDBJ databases">
        <title>Identification and Biocontrol Activity Analysis of Biocontrol Strain PF-1 Based on Genome-wide Data.</title>
        <authorList>
            <person name="Qi J."/>
        </authorList>
    </citation>
    <scope>NUCLEOTIDE SEQUENCE [LARGE SCALE GENOMIC DNA]</scope>
    <source>
        <strain evidence="6 7">PF-1</strain>
    </source>
</reference>
<gene>
    <name evidence="6" type="ORF">FEF10_05860</name>
</gene>
<keyword evidence="2" id="KW-0456">Lyase</keyword>
<organism evidence="6 7">
    <name type="scientific">Pseudomonas protegens</name>
    <dbReference type="NCBI Taxonomy" id="380021"/>
    <lineage>
        <taxon>Bacteria</taxon>
        <taxon>Pseudomonadati</taxon>
        <taxon>Pseudomonadota</taxon>
        <taxon>Gammaproteobacteria</taxon>
        <taxon>Pseudomonadales</taxon>
        <taxon>Pseudomonadaceae</taxon>
        <taxon>Pseudomonas</taxon>
    </lineage>
</organism>
<sequence length="276" mass="29997">MMIKLLVSCVLILIGGAFMTSANAQPNSSMAGSREHQILVIMTNHASYPSRSDTTGLWLTELTHFTDVVEAAGYTTVFASPKGGAVPLDERSLGWLYMDKAARRHLQSATFRARLQNTLPIADVDPSRFSAIYFTGGHGVMWDFPNNPDLRRVAETIYNQGGIVSAVCHGVAGLLDLKDDQGRLIIKGRNITGFSDREEWLSGMKSQVPFFLEDRLVSQGARYHKGWLPFTSFALTDGRLVTGQNPQSPRAVAEAVTAALCASDVTRCPPGSIPAP</sequence>
<protein>
    <submittedName>
        <fullName evidence="6">Type 1 glutamine amidotransferase domain-containing protein</fullName>
    </submittedName>
</protein>
<evidence type="ECO:0000313" key="7">
    <source>
        <dbReference type="Proteomes" id="UP000310095"/>
    </source>
</evidence>
<feature type="signal peptide" evidence="4">
    <location>
        <begin position="1"/>
        <end position="24"/>
    </location>
</feature>
<name>A0ABY2VMW6_9PSED</name>
<evidence type="ECO:0000256" key="3">
    <source>
        <dbReference type="ARBA" id="ARBA00038493"/>
    </source>
</evidence>
<dbReference type="CDD" id="cd03141">
    <property type="entry name" value="GATase1_Hsp31_like"/>
    <property type="match status" value="1"/>
</dbReference>
<accession>A0ABY2VMW6</accession>
<evidence type="ECO:0000256" key="1">
    <source>
        <dbReference type="ARBA" id="ARBA00023016"/>
    </source>
</evidence>
<dbReference type="Gene3D" id="3.40.50.880">
    <property type="match status" value="1"/>
</dbReference>
<dbReference type="SUPFAM" id="SSF52317">
    <property type="entry name" value="Class I glutamine amidotransferase-like"/>
    <property type="match status" value="1"/>
</dbReference>
<evidence type="ECO:0000313" key="6">
    <source>
        <dbReference type="EMBL" id="TMM66978.1"/>
    </source>
</evidence>
<dbReference type="PANTHER" id="PTHR48094:SF11">
    <property type="entry name" value="GLUTATHIONE-INDEPENDENT GLYOXALASE HSP31-RELATED"/>
    <property type="match status" value="1"/>
</dbReference>
<keyword evidence="7" id="KW-1185">Reference proteome</keyword>
<comment type="similarity">
    <text evidence="3">Belongs to the peptidase C56 family. HSP31-like subfamily.</text>
</comment>
<feature type="domain" description="DJ-1/PfpI" evidence="5">
    <location>
        <begin position="60"/>
        <end position="256"/>
    </location>
</feature>
<comment type="caution">
    <text evidence="6">The sequence shown here is derived from an EMBL/GenBank/DDBJ whole genome shotgun (WGS) entry which is preliminary data.</text>
</comment>
<evidence type="ECO:0000256" key="2">
    <source>
        <dbReference type="ARBA" id="ARBA00023239"/>
    </source>
</evidence>
<keyword evidence="1" id="KW-0346">Stress response</keyword>
<evidence type="ECO:0000259" key="5">
    <source>
        <dbReference type="Pfam" id="PF01965"/>
    </source>
</evidence>
<dbReference type="EMBL" id="VAVY01000001">
    <property type="protein sequence ID" value="TMM66978.1"/>
    <property type="molecule type" value="Genomic_DNA"/>
</dbReference>
<dbReference type="Proteomes" id="UP000310095">
    <property type="component" value="Unassembled WGS sequence"/>
</dbReference>
<evidence type="ECO:0000256" key="4">
    <source>
        <dbReference type="SAM" id="SignalP"/>
    </source>
</evidence>